<evidence type="ECO:0000256" key="8">
    <source>
        <dbReference type="RuleBase" id="RU000607"/>
    </source>
</evidence>
<evidence type="ECO:0000256" key="7">
    <source>
        <dbReference type="HAMAP-Rule" id="MF_00323"/>
    </source>
</evidence>
<evidence type="ECO:0000313" key="9">
    <source>
        <dbReference type="EMBL" id="GGA93327.1"/>
    </source>
</evidence>
<dbReference type="RefSeq" id="WP_055731852.1">
    <property type="nucleotide sequence ID" value="NZ_BMDY01000001.1"/>
</dbReference>
<keyword evidence="7 8" id="KW-0963">Cytoplasm</keyword>
<keyword evidence="2 7" id="KW-0408">Iron</keyword>
<evidence type="ECO:0000256" key="3">
    <source>
        <dbReference type="ARBA" id="ARBA00023133"/>
    </source>
</evidence>
<evidence type="ECO:0000256" key="1">
    <source>
        <dbReference type="ARBA" id="ARBA00007718"/>
    </source>
</evidence>
<comment type="caution">
    <text evidence="9">The sequence shown here is derived from an EMBL/GenBank/DDBJ whole genome shotgun (WGS) entry which is preliminary data.</text>
</comment>
<evidence type="ECO:0000256" key="2">
    <source>
        <dbReference type="ARBA" id="ARBA00023004"/>
    </source>
</evidence>
<dbReference type="PANTHER" id="PTHR11108:SF1">
    <property type="entry name" value="FERROCHELATASE, MITOCHONDRIAL"/>
    <property type="match status" value="1"/>
</dbReference>
<evidence type="ECO:0000256" key="5">
    <source>
        <dbReference type="ARBA" id="ARBA00023244"/>
    </source>
</evidence>
<dbReference type="EC" id="4.98.1.1" evidence="7 8"/>
<feature type="binding site" evidence="7">
    <location>
        <position position="280"/>
    </location>
    <ligand>
        <name>Fe(2+)</name>
        <dbReference type="ChEBI" id="CHEBI:29033"/>
    </ligand>
</feature>
<evidence type="ECO:0000256" key="6">
    <source>
        <dbReference type="ARBA" id="ARBA00024536"/>
    </source>
</evidence>
<comment type="function">
    <text evidence="7 8">Catalyzes the ferrous insertion into protoporphyrin IX.</text>
</comment>
<accession>A0ABQ1HX59</accession>
<gene>
    <name evidence="9" type="primary">hemH1</name>
    <name evidence="7" type="synonym">hemH</name>
    <name evidence="9" type="ORF">GCM10007414_02490</name>
</gene>
<dbReference type="Gene3D" id="3.40.50.1400">
    <property type="match status" value="2"/>
</dbReference>
<dbReference type="EMBL" id="BMDY01000001">
    <property type="protein sequence ID" value="GGA93327.1"/>
    <property type="molecule type" value="Genomic_DNA"/>
</dbReference>
<dbReference type="CDD" id="cd03411">
    <property type="entry name" value="Ferrochelatase_N"/>
    <property type="match status" value="1"/>
</dbReference>
<dbReference type="CDD" id="cd00419">
    <property type="entry name" value="Ferrochelatase_C"/>
    <property type="match status" value="1"/>
</dbReference>
<dbReference type="NCBIfam" id="TIGR00109">
    <property type="entry name" value="hemH"/>
    <property type="match status" value="1"/>
</dbReference>
<dbReference type="Proteomes" id="UP000651977">
    <property type="component" value="Unassembled WGS sequence"/>
</dbReference>
<keyword evidence="4 7" id="KW-0456">Lyase</keyword>
<dbReference type="SUPFAM" id="SSF53800">
    <property type="entry name" value="Chelatase"/>
    <property type="match status" value="1"/>
</dbReference>
<keyword evidence="10" id="KW-1185">Reference proteome</keyword>
<evidence type="ECO:0000313" key="10">
    <source>
        <dbReference type="Proteomes" id="UP000651977"/>
    </source>
</evidence>
<dbReference type="Pfam" id="PF00762">
    <property type="entry name" value="Ferrochelatase"/>
    <property type="match status" value="1"/>
</dbReference>
<feature type="binding site" evidence="7">
    <location>
        <position position="199"/>
    </location>
    <ligand>
        <name>Fe(2+)</name>
        <dbReference type="ChEBI" id="CHEBI:29033"/>
    </ligand>
</feature>
<dbReference type="PANTHER" id="PTHR11108">
    <property type="entry name" value="FERROCHELATASE"/>
    <property type="match status" value="1"/>
</dbReference>
<keyword evidence="7" id="KW-0479">Metal-binding</keyword>
<dbReference type="InterPro" id="IPR033659">
    <property type="entry name" value="Ferrochelatase_N"/>
</dbReference>
<proteinExistence type="inferred from homology"/>
<comment type="catalytic activity">
    <reaction evidence="6">
        <text>Fe-coproporphyrin III + 2 H(+) = coproporphyrin III + Fe(2+)</text>
        <dbReference type="Rhea" id="RHEA:49572"/>
        <dbReference type="ChEBI" id="CHEBI:15378"/>
        <dbReference type="ChEBI" id="CHEBI:29033"/>
        <dbReference type="ChEBI" id="CHEBI:68438"/>
        <dbReference type="ChEBI" id="CHEBI:131725"/>
        <dbReference type="EC" id="4.99.1.9"/>
    </reaction>
    <physiologicalReaction direction="right-to-left" evidence="6">
        <dbReference type="Rhea" id="RHEA:49574"/>
    </physiologicalReaction>
</comment>
<dbReference type="PROSITE" id="PS00534">
    <property type="entry name" value="FERROCHELATASE"/>
    <property type="match status" value="1"/>
</dbReference>
<comment type="subcellular location">
    <subcellularLocation>
        <location evidence="7 8">Cytoplasm</location>
    </subcellularLocation>
</comment>
<name>A0ABQ1HX59_9ALTE</name>
<dbReference type="InterPro" id="IPR001015">
    <property type="entry name" value="Ferrochelatase"/>
</dbReference>
<reference evidence="10" key="1">
    <citation type="journal article" date="2019" name="Int. J. Syst. Evol. Microbiol.">
        <title>The Global Catalogue of Microorganisms (GCM) 10K type strain sequencing project: providing services to taxonomists for standard genome sequencing and annotation.</title>
        <authorList>
            <consortium name="The Broad Institute Genomics Platform"/>
            <consortium name="The Broad Institute Genome Sequencing Center for Infectious Disease"/>
            <person name="Wu L."/>
            <person name="Ma J."/>
        </authorList>
    </citation>
    <scope>NUCLEOTIDE SEQUENCE [LARGE SCALE GENOMIC DNA]</scope>
    <source>
        <strain evidence="10">CGMCC 1.10131</strain>
    </source>
</reference>
<dbReference type="InterPro" id="IPR019772">
    <property type="entry name" value="Ferrochelatase_AS"/>
</dbReference>
<comment type="pathway">
    <text evidence="7 8">Porphyrin-containing compound metabolism; protoheme biosynthesis; protoheme from protoporphyrin-IX: step 1/1.</text>
</comment>
<comment type="catalytic activity">
    <reaction evidence="7 8">
        <text>heme b + 2 H(+) = protoporphyrin IX + Fe(2+)</text>
        <dbReference type="Rhea" id="RHEA:22584"/>
        <dbReference type="ChEBI" id="CHEBI:15378"/>
        <dbReference type="ChEBI" id="CHEBI:29033"/>
        <dbReference type="ChEBI" id="CHEBI:57306"/>
        <dbReference type="ChEBI" id="CHEBI:60344"/>
        <dbReference type="EC" id="4.98.1.1"/>
    </reaction>
</comment>
<keyword evidence="3 7" id="KW-0350">Heme biosynthesis</keyword>
<protein>
    <recommendedName>
        <fullName evidence="7 8">Ferrochelatase</fullName>
        <ecNumber evidence="7 8">4.98.1.1</ecNumber>
    </recommendedName>
    <alternativeName>
        <fullName evidence="7">Heme synthase</fullName>
    </alternativeName>
    <alternativeName>
        <fullName evidence="7">Protoheme ferro-lyase</fullName>
    </alternativeName>
</protein>
<organism evidence="9 10">
    <name type="scientific">Agarivorans gilvus</name>
    <dbReference type="NCBI Taxonomy" id="680279"/>
    <lineage>
        <taxon>Bacteria</taxon>
        <taxon>Pseudomonadati</taxon>
        <taxon>Pseudomonadota</taxon>
        <taxon>Gammaproteobacteria</taxon>
        <taxon>Alteromonadales</taxon>
        <taxon>Alteromonadaceae</taxon>
        <taxon>Agarivorans</taxon>
    </lineage>
</organism>
<dbReference type="HAMAP" id="MF_00323">
    <property type="entry name" value="Ferrochelatase"/>
    <property type="match status" value="1"/>
</dbReference>
<sequence>MSKVDNELKCAVVLVNLGTPEQATPSAVASFLGRFLSDKRVVNLPRILWLPLLYGLILPLRSRRVAKLYQQIWLKGGSPLKMFSEQIRIKLAKKLAGKYEVYLAMTYSEPDIPNVVQQVLAAGHQRILLLPMYPQYSVSTTAPVFDSYTKSLKNAYNIPELRLVKEYYDEPAYIAALAHSIKQHWELTARGEVLLFSFHGIPERYARNGDPYPQQCEDTAAKVAALLGLKQTQWRLCYQSRFGKDPWVKPYTDQLLTQLAEQSVKSVDVISPAFSVDCLETIEEVSCELRDVFMEAGGEQYHYISALNDSPEQVDLYCQIIEKHTQGW</sequence>
<comment type="similarity">
    <text evidence="1 7 8">Belongs to the ferrochelatase family.</text>
</comment>
<dbReference type="InterPro" id="IPR033644">
    <property type="entry name" value="Ferrochelatase_C"/>
</dbReference>
<evidence type="ECO:0000256" key="4">
    <source>
        <dbReference type="ARBA" id="ARBA00023239"/>
    </source>
</evidence>
<keyword evidence="5 7" id="KW-0627">Porphyrin biosynthesis</keyword>